<dbReference type="Gene3D" id="3.40.366.10">
    <property type="entry name" value="Malonyl-Coenzyme A Acyl Carrier Protein, domain 2"/>
    <property type="match status" value="1"/>
</dbReference>
<dbReference type="InterPro" id="IPR057326">
    <property type="entry name" value="KR_dom"/>
</dbReference>
<dbReference type="SMART" id="SM00822">
    <property type="entry name" value="PKS_KR"/>
    <property type="match status" value="1"/>
</dbReference>
<dbReference type="InterPro" id="IPR049900">
    <property type="entry name" value="PKS_mFAS_DH"/>
</dbReference>
<comment type="caution">
    <text evidence="11">The sequence shown here is derived from an EMBL/GenBank/DDBJ whole genome shotgun (WGS) entry which is preliminary data.</text>
</comment>
<evidence type="ECO:0000256" key="4">
    <source>
        <dbReference type="ARBA" id="ARBA00023002"/>
    </source>
</evidence>
<dbReference type="Pfam" id="PF16197">
    <property type="entry name" value="KAsynt_C_assoc"/>
    <property type="match status" value="1"/>
</dbReference>
<dbReference type="Pfam" id="PF21089">
    <property type="entry name" value="PKS_DH_N"/>
    <property type="match status" value="1"/>
</dbReference>
<dbReference type="InterPro" id="IPR049552">
    <property type="entry name" value="PKS_DH_N"/>
</dbReference>
<dbReference type="InterPro" id="IPR013968">
    <property type="entry name" value="PKS_KR"/>
</dbReference>
<dbReference type="InterPro" id="IPR009081">
    <property type="entry name" value="PP-bd_ACP"/>
</dbReference>
<dbReference type="Pfam" id="PF02801">
    <property type="entry name" value="Ketoacyl-synt_C"/>
    <property type="match status" value="1"/>
</dbReference>
<dbReference type="CDD" id="cd00833">
    <property type="entry name" value="PKS"/>
    <property type="match status" value="1"/>
</dbReference>
<evidence type="ECO:0000256" key="2">
    <source>
        <dbReference type="ARBA" id="ARBA00022553"/>
    </source>
</evidence>
<dbReference type="GO" id="GO:0031177">
    <property type="term" value="F:phosphopantetheine binding"/>
    <property type="evidence" value="ECO:0007669"/>
    <property type="project" value="InterPro"/>
</dbReference>
<dbReference type="InterPro" id="IPR014031">
    <property type="entry name" value="Ketoacyl_synth_C"/>
</dbReference>
<dbReference type="InterPro" id="IPR036291">
    <property type="entry name" value="NAD(P)-bd_dom_sf"/>
</dbReference>
<dbReference type="SUPFAM" id="SSF55048">
    <property type="entry name" value="Probable ACP-binding domain of malonyl-CoA ACP transacylase"/>
    <property type="match status" value="1"/>
</dbReference>
<feature type="domain" description="Carrier" evidence="8">
    <location>
        <begin position="2209"/>
        <end position="2286"/>
    </location>
</feature>
<proteinExistence type="predicted"/>
<feature type="domain" description="PKS/mFAS DH" evidence="10">
    <location>
        <begin position="1022"/>
        <end position="1344"/>
    </location>
</feature>
<evidence type="ECO:0000259" key="10">
    <source>
        <dbReference type="PROSITE" id="PS52019"/>
    </source>
</evidence>
<dbReference type="Gene3D" id="3.30.70.3290">
    <property type="match status" value="1"/>
</dbReference>
<dbReference type="GO" id="GO:0016491">
    <property type="term" value="F:oxidoreductase activity"/>
    <property type="evidence" value="ECO:0007669"/>
    <property type="project" value="UniProtKB-KW"/>
</dbReference>
<dbReference type="GO" id="GO:0004312">
    <property type="term" value="F:fatty acid synthase activity"/>
    <property type="evidence" value="ECO:0007669"/>
    <property type="project" value="TreeGrafter"/>
</dbReference>
<dbReference type="InterPro" id="IPR018201">
    <property type="entry name" value="Ketoacyl_synth_AS"/>
</dbReference>
<sequence>MPPIAITPDSSNAASPNGDRTNGFFSTAGWNGSLGEGSQHHGMSDGDANGHTTNGHTNGHSINGQTNGHTETASNGNGHSTNGYKTTNGSTNGADPGSKKSMPIAIIGMACRLPGNVATPAEFWELCTRARTGWTAIPKDRFNAESFYHPNPGKGGSFNPVGGSFLNVDLAAFDAPFFGLTEKEAISMDPQQRLLLECTFEALESAGIPKHTIVGKDVGVFVGGSFPEYESHLFRDPDTIPMHQATGCAYAMQSNRISHFFDLRGPSFTADTACSSSLVALHLACQSLRTGESSSALVGGCHLNMLPEFWISFSTCRLLSDNGRSWSFDDRGTGFGRGEGCGMIMLKPLDQAIRDNDPIRAVISGTGINQDGKTPGITMPSGEAQEILMEKVYRGAGLNPADCGFVEAHGTGTRVGDPIEVTAIHNVLGQDRTPRDPLWIGSVKSNIGHLEGASGIVAVIKAALMLERGFILPNYDFKKPNTKIPWKEWNLKVPVGQRPWPRGKKYVSVNNFGFGGTNGHIVLEAGPFRGQKPQTRIAGDESPENTSPGQGRKLYVLTANDKTALSQQMKNLVIYLEQRPEIFQNDLMSNIAYTLGQRRSLLQWRVAVPAFNSFELIEALNGEKCTPGKEIEPLRIGFIFTGQGAQWHAMGRELYEQYPVFKQSLDLADKWLATLGAEWSLVDELSKDAKMSAVSEAHISQPACTAVQLALVDLFRTWGIHPTAVAGHSSGEIGAAYAAGIITFETAMAVAYHRGRLIPILKENFPGLKGRMMAVGGTKEEVDPLIEGLTEKEVRIACFNSPSSLTISGDEPALAELEKLVEEKQMFNRRLVVDVAYHSHHMNLVAKEYRASIAKLQPPVATSVRFHSSLYGQLVDGTELKPNYWVENLTCPVRFSEALQSMLEPVGEHKTGVNMLIELGPHSALQGPIKQILKAVGGAAAKVPYASALIRKKDAVESAMDVAATLFTKGASLNFSAINFPTAAKAPTLLTDLPRYPWNYSTKYWQESRMTLGHKHRKAPRNDLIGNLANYSNDLQPTWRNVVRLDDLPWLQHHKIQSMTVFPMSGFVSMALEAAAQRTASKDMAFDRFELKDVAVIKPLVIPDKDLEMTISLRPHQESTLVASDVWDEFRICSWSQDKGWTEHCVGLVSASAADANDVDMERQIQDSQALARAASATISASGTPPLSPESMYNSLAELGVEYGPSFQGITNCQAVGTYSSSVITVPDVAQEMPNHYMSDVILQPAVLESLIEMYWPILGAGQADISTIYLPSSIQYMAVSSRVTSLTKEPGSTVQAYCRADISKAQPKSTLVDMDATPSSQSHEAVIAIRGLTIAPIMDGETQLECTAARELCYKLEWEPILEPLHRISSAETNGFNGLSSLDLPSDVDYAIIHTDGNSQQLVAHEVANVIEQTTGRLPEVGSIDEVNAAGKVLIFLNELHQPFLATLSPTEFSTLKKILNTVQGVLWTVRGAYAKSSSPEANMVTGLSRTIRSETALKFSTLDLDAEKLLSEHDTATAILRVLSAVFGSGATNTSELEYMERDGEFFTPRVVHDADMNEYVNRLTNPSTLETTKFSEDGRLLKLEVTSPGALETVHFVDDASCERPLAPGDVEIEVKAIGLNYRDSLAAKGVLTMDQAGIEASGVIMAVGSGVSKLRVGDRVAALTQGAFATRTRTAGDKVFKIPSDLSFEAAATLPLAYCTAYYSLVDLGRLCEGETVLIHAATGAVGQAAICLAQMVGAKVFATVSSAEKKELLITEYGIPDNHIFFSRSTSFGTAVRELTDGQGVDVVLNSLTGELLRESWACLNKFGRFIDIGKRDQTAKTRLEMSHVDHNASYISVDLLAVADERPKVIKRVINDAGQLLRYGKIRPITPITVFPMSEVETALKTLQTGRTQGKLVVVPRPDDVVKATPSKKASQLLQLNATYILIGGTGGLGRSMARWMVGKGARHIVLVSRSGSVTGKVKELVDELAAVGAEIVVRRCNVADQGEVDSLIATGLEGLPPVRGVVHGTMVLRDVLFEKMTHDDYTQVIEGKVQGGWNFHQALLSTPLDFFVAISSAAGAVGNRGQAAYSAANTFLNALVQHRLALGLPASSLDLTAVSDAGYLADDLAKAAEVARNLGSDTICEAEVLALLEASITGKLASCDNHTITGMRITSTLRPFWTEDAKFKAMRLAAEEAAALDASANAVVSFNAALKSAKTQAEAEEAVCKGLVDKISTVLMLDAEDMDVTRSLSHYPLDSLVAIEIRNFITREFEANLQVLELLSSGSIQTLAKGVVGKSKIVSLMG</sequence>
<dbReference type="SMART" id="SM00823">
    <property type="entry name" value="PKS_PP"/>
    <property type="match status" value="1"/>
</dbReference>
<evidence type="ECO:0000256" key="5">
    <source>
        <dbReference type="ARBA" id="ARBA00023268"/>
    </source>
</evidence>
<dbReference type="GO" id="GO:1901336">
    <property type="term" value="P:lactone biosynthetic process"/>
    <property type="evidence" value="ECO:0007669"/>
    <property type="project" value="UniProtKB-ARBA"/>
</dbReference>
<evidence type="ECO:0000259" key="8">
    <source>
        <dbReference type="PROSITE" id="PS50075"/>
    </source>
</evidence>
<dbReference type="Proteomes" id="UP000275385">
    <property type="component" value="Unassembled WGS sequence"/>
</dbReference>
<dbReference type="InterPro" id="IPR042104">
    <property type="entry name" value="PKS_dehydratase_sf"/>
</dbReference>
<keyword evidence="3" id="KW-0808">Transferase</keyword>
<dbReference type="SMART" id="SM00825">
    <property type="entry name" value="PKS_KS"/>
    <property type="match status" value="1"/>
</dbReference>
<keyword evidence="4" id="KW-0560">Oxidoreductase</keyword>
<dbReference type="SUPFAM" id="SSF53901">
    <property type="entry name" value="Thiolase-like"/>
    <property type="match status" value="1"/>
</dbReference>
<dbReference type="FunFam" id="3.40.366.10:FF:000002">
    <property type="entry name" value="Probable polyketide synthase 2"/>
    <property type="match status" value="1"/>
</dbReference>
<dbReference type="InterPro" id="IPR020843">
    <property type="entry name" value="ER"/>
</dbReference>
<dbReference type="Pfam" id="PF23297">
    <property type="entry name" value="ACP_SdgA_C"/>
    <property type="match status" value="1"/>
</dbReference>
<dbReference type="CDD" id="cd05195">
    <property type="entry name" value="enoyl_red"/>
    <property type="match status" value="1"/>
</dbReference>
<feature type="region of interest" description="C-terminal hotdog fold" evidence="6">
    <location>
        <begin position="1184"/>
        <end position="1344"/>
    </location>
</feature>
<gene>
    <name evidence="11" type="ORF">DL546_003503</name>
</gene>
<dbReference type="Gene3D" id="3.40.47.10">
    <property type="match status" value="1"/>
</dbReference>
<feature type="region of interest" description="Disordered" evidence="7">
    <location>
        <begin position="532"/>
        <end position="552"/>
    </location>
</feature>
<evidence type="ECO:0000256" key="7">
    <source>
        <dbReference type="SAM" id="MobiDB-lite"/>
    </source>
</evidence>
<feature type="region of interest" description="Disordered" evidence="7">
    <location>
        <begin position="1"/>
        <end position="98"/>
    </location>
</feature>
<dbReference type="Gene3D" id="1.10.1200.10">
    <property type="entry name" value="ACP-like"/>
    <property type="match status" value="1"/>
</dbReference>
<dbReference type="InterPro" id="IPR020806">
    <property type="entry name" value="PKS_PP-bd"/>
</dbReference>
<feature type="compositionally biased region" description="Polar residues" evidence="7">
    <location>
        <begin position="61"/>
        <end position="93"/>
    </location>
</feature>
<dbReference type="Pfam" id="PF13602">
    <property type="entry name" value="ADH_zinc_N_2"/>
    <property type="match status" value="1"/>
</dbReference>
<keyword evidence="2" id="KW-0597">Phosphoprotein</keyword>
<dbReference type="Gene3D" id="3.40.50.720">
    <property type="entry name" value="NAD(P)-binding Rossmann-like Domain"/>
    <property type="match status" value="1"/>
</dbReference>
<dbReference type="Pfam" id="PF08240">
    <property type="entry name" value="ADH_N"/>
    <property type="match status" value="1"/>
</dbReference>
<dbReference type="Gene3D" id="3.90.180.10">
    <property type="entry name" value="Medium-chain alcohol dehydrogenases, catalytic domain"/>
    <property type="match status" value="1"/>
</dbReference>
<feature type="region of interest" description="N-terminal hotdog fold" evidence="6">
    <location>
        <begin position="1022"/>
        <end position="1156"/>
    </location>
</feature>
<feature type="compositionally biased region" description="Low complexity" evidence="7">
    <location>
        <begin position="49"/>
        <end position="60"/>
    </location>
</feature>
<dbReference type="SUPFAM" id="SSF52151">
    <property type="entry name" value="FabD/lysophospholipase-like"/>
    <property type="match status" value="1"/>
</dbReference>
<dbReference type="InterPro" id="IPR011032">
    <property type="entry name" value="GroES-like_sf"/>
</dbReference>
<feature type="domain" description="Ketosynthase family 3 (KS3)" evidence="9">
    <location>
        <begin position="101"/>
        <end position="525"/>
    </location>
</feature>
<dbReference type="Gene3D" id="3.10.129.110">
    <property type="entry name" value="Polyketide synthase dehydratase"/>
    <property type="match status" value="1"/>
</dbReference>
<dbReference type="SMART" id="SM00827">
    <property type="entry name" value="PKS_AT"/>
    <property type="match status" value="1"/>
</dbReference>
<dbReference type="InterPro" id="IPR013154">
    <property type="entry name" value="ADH-like_N"/>
</dbReference>
<dbReference type="InterPro" id="IPR020841">
    <property type="entry name" value="PKS_Beta-ketoAc_synthase_dom"/>
</dbReference>
<dbReference type="GO" id="GO:0044550">
    <property type="term" value="P:secondary metabolite biosynthetic process"/>
    <property type="evidence" value="ECO:0007669"/>
    <property type="project" value="TreeGrafter"/>
</dbReference>
<dbReference type="PROSITE" id="PS50075">
    <property type="entry name" value="CARRIER"/>
    <property type="match status" value="1"/>
</dbReference>
<dbReference type="OrthoDB" id="329835at2759"/>
<dbReference type="Pfam" id="PF08659">
    <property type="entry name" value="KR"/>
    <property type="match status" value="1"/>
</dbReference>
<evidence type="ECO:0000256" key="3">
    <source>
        <dbReference type="ARBA" id="ARBA00022679"/>
    </source>
</evidence>
<dbReference type="InterPro" id="IPR056501">
    <property type="entry name" value="NAD-bd_HRPKS_sdrA"/>
</dbReference>
<dbReference type="PROSITE" id="PS52004">
    <property type="entry name" value="KS3_2"/>
    <property type="match status" value="1"/>
</dbReference>
<protein>
    <submittedName>
        <fullName evidence="11">Type I Iterative Polyketide synthase (PKS)</fullName>
    </submittedName>
</protein>
<feature type="compositionally biased region" description="Polar residues" evidence="7">
    <location>
        <begin position="8"/>
        <end position="30"/>
    </location>
</feature>
<dbReference type="Pfam" id="PF14765">
    <property type="entry name" value="PS-DH"/>
    <property type="match status" value="1"/>
</dbReference>
<dbReference type="SUPFAM" id="SSF47336">
    <property type="entry name" value="ACP-like"/>
    <property type="match status" value="1"/>
</dbReference>
<dbReference type="InterPro" id="IPR016036">
    <property type="entry name" value="Malonyl_transacylase_ACP-bd"/>
</dbReference>
<evidence type="ECO:0000259" key="9">
    <source>
        <dbReference type="PROSITE" id="PS52004"/>
    </source>
</evidence>
<organism evidence="11 12">
    <name type="scientific">Coniochaeta pulveracea</name>
    <dbReference type="NCBI Taxonomy" id="177199"/>
    <lineage>
        <taxon>Eukaryota</taxon>
        <taxon>Fungi</taxon>
        <taxon>Dikarya</taxon>
        <taxon>Ascomycota</taxon>
        <taxon>Pezizomycotina</taxon>
        <taxon>Sordariomycetes</taxon>
        <taxon>Sordariomycetidae</taxon>
        <taxon>Coniochaetales</taxon>
        <taxon>Coniochaetaceae</taxon>
        <taxon>Coniochaeta</taxon>
    </lineage>
</organism>
<dbReference type="SMART" id="SM00826">
    <property type="entry name" value="PKS_DH"/>
    <property type="match status" value="1"/>
</dbReference>
<accession>A0A420Y543</accession>
<keyword evidence="1" id="KW-0596">Phosphopantetheine</keyword>
<evidence type="ECO:0000313" key="12">
    <source>
        <dbReference type="Proteomes" id="UP000275385"/>
    </source>
</evidence>
<dbReference type="InterPro" id="IPR016035">
    <property type="entry name" value="Acyl_Trfase/lysoPLipase"/>
</dbReference>
<reference evidence="11 12" key="1">
    <citation type="submission" date="2018-08" db="EMBL/GenBank/DDBJ databases">
        <title>Draft genome of the lignicolous fungus Coniochaeta pulveracea.</title>
        <authorList>
            <person name="Borstlap C.J."/>
            <person name="De Witt R.N."/>
            <person name="Botha A."/>
            <person name="Volschenk H."/>
        </authorList>
    </citation>
    <scope>NUCLEOTIDE SEQUENCE [LARGE SCALE GENOMIC DNA]</scope>
    <source>
        <strain evidence="11 12">CAB683</strain>
    </source>
</reference>
<dbReference type="STRING" id="177199.A0A420Y543"/>
<dbReference type="InterPro" id="IPR016039">
    <property type="entry name" value="Thiolase-like"/>
</dbReference>
<dbReference type="PROSITE" id="PS00606">
    <property type="entry name" value="KS3_1"/>
    <property type="match status" value="1"/>
</dbReference>
<dbReference type="PROSITE" id="PS52019">
    <property type="entry name" value="PKS_MFAS_DH"/>
    <property type="match status" value="1"/>
</dbReference>
<evidence type="ECO:0000256" key="6">
    <source>
        <dbReference type="PROSITE-ProRule" id="PRU01363"/>
    </source>
</evidence>
<evidence type="ECO:0000256" key="1">
    <source>
        <dbReference type="ARBA" id="ARBA00022450"/>
    </source>
</evidence>
<evidence type="ECO:0000313" key="11">
    <source>
        <dbReference type="EMBL" id="RKU43014.1"/>
    </source>
</evidence>
<dbReference type="InterPro" id="IPR001227">
    <property type="entry name" value="Ac_transferase_dom_sf"/>
</dbReference>
<dbReference type="InterPro" id="IPR049551">
    <property type="entry name" value="PKS_DH_C"/>
</dbReference>
<comment type="caution">
    <text evidence="6">Lacks conserved residue(s) required for the propagation of feature annotation.</text>
</comment>
<dbReference type="PANTHER" id="PTHR43775:SF13">
    <property type="entry name" value="POLYKETIDE SYNTHASE 1"/>
    <property type="match status" value="1"/>
</dbReference>
<dbReference type="Pfam" id="PF00109">
    <property type="entry name" value="ketoacyl-synt"/>
    <property type="match status" value="1"/>
</dbReference>
<keyword evidence="5" id="KW-0511">Multifunctional enzyme</keyword>
<dbReference type="EMBL" id="QVQW01000048">
    <property type="protein sequence ID" value="RKU43014.1"/>
    <property type="molecule type" value="Genomic_DNA"/>
</dbReference>
<dbReference type="SUPFAM" id="SSF51735">
    <property type="entry name" value="NAD(P)-binding Rossmann-fold domains"/>
    <property type="match status" value="2"/>
</dbReference>
<dbReference type="InterPro" id="IPR032821">
    <property type="entry name" value="PKS_assoc"/>
</dbReference>
<dbReference type="GO" id="GO:0006633">
    <property type="term" value="P:fatty acid biosynthetic process"/>
    <property type="evidence" value="ECO:0007669"/>
    <property type="project" value="InterPro"/>
</dbReference>
<dbReference type="Pfam" id="PF23114">
    <property type="entry name" value="NAD-bd_HRPKS_sdrA"/>
    <property type="match status" value="1"/>
</dbReference>
<dbReference type="SUPFAM" id="SSF50129">
    <property type="entry name" value="GroES-like"/>
    <property type="match status" value="1"/>
</dbReference>
<dbReference type="InterPro" id="IPR014030">
    <property type="entry name" value="Ketoacyl_synth_N"/>
</dbReference>
<dbReference type="InterPro" id="IPR020807">
    <property type="entry name" value="PKS_DH"/>
</dbReference>
<dbReference type="GO" id="GO:0004315">
    <property type="term" value="F:3-oxoacyl-[acyl-carrier-protein] synthase activity"/>
    <property type="evidence" value="ECO:0007669"/>
    <property type="project" value="InterPro"/>
</dbReference>
<dbReference type="FunFam" id="3.40.50.720:FF:000209">
    <property type="entry name" value="Polyketide synthase Pks12"/>
    <property type="match status" value="1"/>
</dbReference>
<dbReference type="InterPro" id="IPR014043">
    <property type="entry name" value="Acyl_transferase_dom"/>
</dbReference>
<name>A0A420Y543_9PEZI</name>
<dbReference type="InterPro" id="IPR036736">
    <property type="entry name" value="ACP-like_sf"/>
</dbReference>
<dbReference type="InterPro" id="IPR050091">
    <property type="entry name" value="PKS_NRPS_Biosynth_Enz"/>
</dbReference>
<keyword evidence="12" id="KW-1185">Reference proteome</keyword>
<dbReference type="Pfam" id="PF00698">
    <property type="entry name" value="Acyl_transf_1"/>
    <property type="match status" value="1"/>
</dbReference>
<dbReference type="SMART" id="SM00829">
    <property type="entry name" value="PKS_ER"/>
    <property type="match status" value="1"/>
</dbReference>
<dbReference type="PANTHER" id="PTHR43775">
    <property type="entry name" value="FATTY ACID SYNTHASE"/>
    <property type="match status" value="1"/>
</dbReference>